<dbReference type="Proteomes" id="UP000054018">
    <property type="component" value="Unassembled WGS sequence"/>
</dbReference>
<reference evidence="2" key="2">
    <citation type="submission" date="2015-01" db="EMBL/GenBank/DDBJ databases">
        <title>Evolutionary Origins and Diversification of the Mycorrhizal Mutualists.</title>
        <authorList>
            <consortium name="DOE Joint Genome Institute"/>
            <consortium name="Mycorrhizal Genomics Consortium"/>
            <person name="Kohler A."/>
            <person name="Kuo A."/>
            <person name="Nagy L.G."/>
            <person name="Floudas D."/>
            <person name="Copeland A."/>
            <person name="Barry K.W."/>
            <person name="Cichocki N."/>
            <person name="Veneault-Fourrey C."/>
            <person name="LaButti K."/>
            <person name="Lindquist E.A."/>
            <person name="Lipzen A."/>
            <person name="Lundell T."/>
            <person name="Morin E."/>
            <person name="Murat C."/>
            <person name="Riley R."/>
            <person name="Ohm R."/>
            <person name="Sun H."/>
            <person name="Tunlid A."/>
            <person name="Henrissat B."/>
            <person name="Grigoriev I.V."/>
            <person name="Hibbett D.S."/>
            <person name="Martin F."/>
        </authorList>
    </citation>
    <scope>NUCLEOTIDE SEQUENCE [LARGE SCALE GENOMIC DNA]</scope>
    <source>
        <strain evidence="2">441</strain>
    </source>
</reference>
<organism evidence="1 2">
    <name type="scientific">Pisolithus microcarpus 441</name>
    <dbReference type="NCBI Taxonomy" id="765257"/>
    <lineage>
        <taxon>Eukaryota</taxon>
        <taxon>Fungi</taxon>
        <taxon>Dikarya</taxon>
        <taxon>Basidiomycota</taxon>
        <taxon>Agaricomycotina</taxon>
        <taxon>Agaricomycetes</taxon>
        <taxon>Agaricomycetidae</taxon>
        <taxon>Boletales</taxon>
        <taxon>Sclerodermatineae</taxon>
        <taxon>Pisolithaceae</taxon>
        <taxon>Pisolithus</taxon>
    </lineage>
</organism>
<reference evidence="1 2" key="1">
    <citation type="submission" date="2014-04" db="EMBL/GenBank/DDBJ databases">
        <authorList>
            <consortium name="DOE Joint Genome Institute"/>
            <person name="Kuo A."/>
            <person name="Kohler A."/>
            <person name="Costa M.D."/>
            <person name="Nagy L.G."/>
            <person name="Floudas D."/>
            <person name="Copeland A."/>
            <person name="Barry K.W."/>
            <person name="Cichocki N."/>
            <person name="Veneault-Fourrey C."/>
            <person name="LaButti K."/>
            <person name="Lindquist E.A."/>
            <person name="Lipzen A."/>
            <person name="Lundell T."/>
            <person name="Morin E."/>
            <person name="Murat C."/>
            <person name="Sun H."/>
            <person name="Tunlid A."/>
            <person name="Henrissat B."/>
            <person name="Grigoriev I.V."/>
            <person name="Hibbett D.S."/>
            <person name="Martin F."/>
            <person name="Nordberg H.P."/>
            <person name="Cantor M.N."/>
            <person name="Hua S.X."/>
        </authorList>
    </citation>
    <scope>NUCLEOTIDE SEQUENCE [LARGE SCALE GENOMIC DNA]</scope>
    <source>
        <strain evidence="1 2">441</strain>
    </source>
</reference>
<dbReference type="HOGENOM" id="CLU_3033279_0_0_1"/>
<accession>A0A0C9Z626</accession>
<protein>
    <submittedName>
        <fullName evidence="1">Uncharacterized protein</fullName>
    </submittedName>
</protein>
<gene>
    <name evidence="1" type="ORF">PISMIDRAFT_687326</name>
</gene>
<evidence type="ECO:0000313" key="2">
    <source>
        <dbReference type="Proteomes" id="UP000054018"/>
    </source>
</evidence>
<proteinExistence type="predicted"/>
<evidence type="ECO:0000313" key="1">
    <source>
        <dbReference type="EMBL" id="KIK15408.1"/>
    </source>
</evidence>
<dbReference type="EMBL" id="KN833892">
    <property type="protein sequence ID" value="KIK15408.1"/>
    <property type="molecule type" value="Genomic_DNA"/>
</dbReference>
<keyword evidence="2" id="KW-1185">Reference proteome</keyword>
<sequence>MHDTCPLFSELSTIECAWFRVLSLVTSRSSVPRSQAVTHFYILKIDAARAAPPQG</sequence>
<name>A0A0C9Z626_9AGAM</name>
<dbReference type="AlphaFoldDB" id="A0A0C9Z626"/>